<dbReference type="AlphaFoldDB" id="A0A5C3LMJ9"/>
<evidence type="ECO:0000259" key="1">
    <source>
        <dbReference type="Pfam" id="PF01965"/>
    </source>
</evidence>
<name>A0A5C3LMJ9_9AGAR</name>
<keyword evidence="3" id="KW-1185">Reference proteome</keyword>
<feature type="domain" description="DJ-1/PfpI" evidence="1">
    <location>
        <begin position="68"/>
        <end position="189"/>
    </location>
</feature>
<dbReference type="CDD" id="cd03139">
    <property type="entry name" value="GATase1_PfpI_2"/>
    <property type="match status" value="1"/>
</dbReference>
<dbReference type="PANTHER" id="PTHR43130:SF15">
    <property type="entry name" value="THIJ_PFPI FAMILY PROTEIN (AFU_ORTHOLOGUE AFUA_5G14240)"/>
    <property type="match status" value="1"/>
</dbReference>
<dbReference type="STRING" id="68775.A0A5C3LMJ9"/>
<dbReference type="Proteomes" id="UP000308652">
    <property type="component" value="Unassembled WGS sequence"/>
</dbReference>
<dbReference type="Pfam" id="PF01965">
    <property type="entry name" value="DJ-1_PfpI"/>
    <property type="match status" value="1"/>
</dbReference>
<accession>A0A5C3LMJ9</accession>
<dbReference type="Gene3D" id="3.40.50.880">
    <property type="match status" value="1"/>
</dbReference>
<dbReference type="SUPFAM" id="SSF52317">
    <property type="entry name" value="Class I glutamine amidotransferase-like"/>
    <property type="match status" value="1"/>
</dbReference>
<dbReference type="InterPro" id="IPR052158">
    <property type="entry name" value="INH-QAR"/>
</dbReference>
<dbReference type="OrthoDB" id="543156at2759"/>
<evidence type="ECO:0000313" key="2">
    <source>
        <dbReference type="EMBL" id="TFK34005.1"/>
    </source>
</evidence>
<dbReference type="InterPro" id="IPR002818">
    <property type="entry name" value="DJ-1/PfpI"/>
</dbReference>
<dbReference type="EMBL" id="ML213637">
    <property type="protein sequence ID" value="TFK34005.1"/>
    <property type="molecule type" value="Genomic_DNA"/>
</dbReference>
<protein>
    <submittedName>
        <fullName evidence="2">DJ-1/PfpI family protein</fullName>
    </submittedName>
</protein>
<sequence>MPTVSGQSAIPKVDTPVNYGVVLYPYFQALDVFGSLDPLNSLAFEYHLNLYIIAATLDPVSTRPPDDENPKKSDFAQSIVPTHTFETAPPLDVLIVPGGRADQAVVDFIAKLYPSLKYLFTVCTGSGIAARAGVLDGKQATTNKMEWEKTIALRPQVTWITHARWVVDGNIWTSSGVSAGMDAMLAFIAEIYGKGHAEKISNYLEYKRHEDSKWDPFSDLYGLK</sequence>
<reference evidence="2 3" key="1">
    <citation type="journal article" date="2019" name="Nat. Ecol. Evol.">
        <title>Megaphylogeny resolves global patterns of mushroom evolution.</title>
        <authorList>
            <person name="Varga T."/>
            <person name="Krizsan K."/>
            <person name="Foldi C."/>
            <person name="Dima B."/>
            <person name="Sanchez-Garcia M."/>
            <person name="Sanchez-Ramirez S."/>
            <person name="Szollosi G.J."/>
            <person name="Szarkandi J.G."/>
            <person name="Papp V."/>
            <person name="Albert L."/>
            <person name="Andreopoulos W."/>
            <person name="Angelini C."/>
            <person name="Antonin V."/>
            <person name="Barry K.W."/>
            <person name="Bougher N.L."/>
            <person name="Buchanan P."/>
            <person name="Buyck B."/>
            <person name="Bense V."/>
            <person name="Catcheside P."/>
            <person name="Chovatia M."/>
            <person name="Cooper J."/>
            <person name="Damon W."/>
            <person name="Desjardin D."/>
            <person name="Finy P."/>
            <person name="Geml J."/>
            <person name="Haridas S."/>
            <person name="Hughes K."/>
            <person name="Justo A."/>
            <person name="Karasinski D."/>
            <person name="Kautmanova I."/>
            <person name="Kiss B."/>
            <person name="Kocsube S."/>
            <person name="Kotiranta H."/>
            <person name="LaButti K.M."/>
            <person name="Lechner B.E."/>
            <person name="Liimatainen K."/>
            <person name="Lipzen A."/>
            <person name="Lukacs Z."/>
            <person name="Mihaltcheva S."/>
            <person name="Morgado L.N."/>
            <person name="Niskanen T."/>
            <person name="Noordeloos M.E."/>
            <person name="Ohm R.A."/>
            <person name="Ortiz-Santana B."/>
            <person name="Ovrebo C."/>
            <person name="Racz N."/>
            <person name="Riley R."/>
            <person name="Savchenko A."/>
            <person name="Shiryaev A."/>
            <person name="Soop K."/>
            <person name="Spirin V."/>
            <person name="Szebenyi C."/>
            <person name="Tomsovsky M."/>
            <person name="Tulloss R.E."/>
            <person name="Uehling J."/>
            <person name="Grigoriev I.V."/>
            <person name="Vagvolgyi C."/>
            <person name="Papp T."/>
            <person name="Martin F.M."/>
            <person name="Miettinen O."/>
            <person name="Hibbett D.S."/>
            <person name="Nagy L.G."/>
        </authorList>
    </citation>
    <scope>NUCLEOTIDE SEQUENCE [LARGE SCALE GENOMIC DNA]</scope>
    <source>
        <strain evidence="2 3">CBS 166.37</strain>
    </source>
</reference>
<dbReference type="InterPro" id="IPR029062">
    <property type="entry name" value="Class_I_gatase-like"/>
</dbReference>
<organism evidence="2 3">
    <name type="scientific">Crucibulum laeve</name>
    <dbReference type="NCBI Taxonomy" id="68775"/>
    <lineage>
        <taxon>Eukaryota</taxon>
        <taxon>Fungi</taxon>
        <taxon>Dikarya</taxon>
        <taxon>Basidiomycota</taxon>
        <taxon>Agaricomycotina</taxon>
        <taxon>Agaricomycetes</taxon>
        <taxon>Agaricomycetidae</taxon>
        <taxon>Agaricales</taxon>
        <taxon>Agaricineae</taxon>
        <taxon>Nidulariaceae</taxon>
        <taxon>Crucibulum</taxon>
    </lineage>
</organism>
<proteinExistence type="predicted"/>
<evidence type="ECO:0000313" key="3">
    <source>
        <dbReference type="Proteomes" id="UP000308652"/>
    </source>
</evidence>
<dbReference type="PANTHER" id="PTHR43130">
    <property type="entry name" value="ARAC-FAMILY TRANSCRIPTIONAL REGULATOR"/>
    <property type="match status" value="1"/>
</dbReference>
<gene>
    <name evidence="2" type="ORF">BDQ12DRAFT_378853</name>
</gene>